<evidence type="ECO:0000313" key="1">
    <source>
        <dbReference type="EMBL" id="SDY99421.1"/>
    </source>
</evidence>
<protein>
    <submittedName>
        <fullName evidence="1">Uncharacterized protein</fullName>
    </submittedName>
</protein>
<dbReference type="STRING" id="651662.SAMN04488069_12920"/>
<reference evidence="2" key="1">
    <citation type="submission" date="2016-10" db="EMBL/GenBank/DDBJ databases">
        <authorList>
            <person name="Varghese N."/>
            <person name="Submissions S."/>
        </authorList>
    </citation>
    <scope>NUCLEOTIDE SEQUENCE [LARGE SCALE GENOMIC DNA]</scope>
    <source>
        <strain evidence="2">CGMCC 1.8975</strain>
    </source>
</reference>
<dbReference type="AlphaFoldDB" id="A0A1H3PEB4"/>
<organism evidence="1 2">
    <name type="scientific">Hymenobacter psychrophilus</name>
    <dbReference type="NCBI Taxonomy" id="651662"/>
    <lineage>
        <taxon>Bacteria</taxon>
        <taxon>Pseudomonadati</taxon>
        <taxon>Bacteroidota</taxon>
        <taxon>Cytophagia</taxon>
        <taxon>Cytophagales</taxon>
        <taxon>Hymenobacteraceae</taxon>
        <taxon>Hymenobacter</taxon>
    </lineage>
</organism>
<name>A0A1H3PEB4_9BACT</name>
<sequence>MTTANHPAEYFLLDFLIRNGGNVKYANLPNAEQAMASDMAAAGLLVLADGLVSILA</sequence>
<dbReference type="Proteomes" id="UP000199249">
    <property type="component" value="Unassembled WGS sequence"/>
</dbReference>
<evidence type="ECO:0000313" key="2">
    <source>
        <dbReference type="Proteomes" id="UP000199249"/>
    </source>
</evidence>
<dbReference type="EMBL" id="FNOV01000029">
    <property type="protein sequence ID" value="SDY99421.1"/>
    <property type="molecule type" value="Genomic_DNA"/>
</dbReference>
<accession>A0A1H3PEB4</accession>
<proteinExistence type="predicted"/>
<keyword evidence="2" id="KW-1185">Reference proteome</keyword>
<gene>
    <name evidence="1" type="ORF">SAMN04488069_12920</name>
</gene>